<keyword evidence="1" id="KW-1133">Transmembrane helix</keyword>
<sequence length="119" mass="13615">MFLFTSFISTILYTSIYIFPLHVLHFYSYLSSPCSVQQYIPISHENAYADLFSAQWMISDSSQRGKGRGKGRTNFNNAARVIKYQELANGLSALIETQTLDEMTTPTYTLLTPKEVHNY</sequence>
<keyword evidence="1" id="KW-0472">Membrane</keyword>
<evidence type="ECO:0000256" key="1">
    <source>
        <dbReference type="SAM" id="Phobius"/>
    </source>
</evidence>
<proteinExistence type="predicted"/>
<dbReference type="Proteomes" id="UP000593567">
    <property type="component" value="Unassembled WGS sequence"/>
</dbReference>
<reference evidence="2" key="1">
    <citation type="submission" date="2020-06" db="EMBL/GenBank/DDBJ databases">
        <title>Draft genome of Bugula neritina, a colonial animal packing powerful symbionts and potential medicines.</title>
        <authorList>
            <person name="Rayko M."/>
        </authorList>
    </citation>
    <scope>NUCLEOTIDE SEQUENCE [LARGE SCALE GENOMIC DNA]</scope>
    <source>
        <strain evidence="2">Kwan_BN1</strain>
    </source>
</reference>
<organism evidence="2 3">
    <name type="scientific">Bugula neritina</name>
    <name type="common">Brown bryozoan</name>
    <name type="synonym">Sertularia neritina</name>
    <dbReference type="NCBI Taxonomy" id="10212"/>
    <lineage>
        <taxon>Eukaryota</taxon>
        <taxon>Metazoa</taxon>
        <taxon>Spiralia</taxon>
        <taxon>Lophotrochozoa</taxon>
        <taxon>Bryozoa</taxon>
        <taxon>Gymnolaemata</taxon>
        <taxon>Cheilostomatida</taxon>
        <taxon>Flustrina</taxon>
        <taxon>Buguloidea</taxon>
        <taxon>Bugulidae</taxon>
        <taxon>Bugula</taxon>
    </lineage>
</organism>
<keyword evidence="1" id="KW-0812">Transmembrane</keyword>
<evidence type="ECO:0000313" key="3">
    <source>
        <dbReference type="Proteomes" id="UP000593567"/>
    </source>
</evidence>
<dbReference type="EMBL" id="VXIV02000527">
    <property type="protein sequence ID" value="KAF6037710.1"/>
    <property type="molecule type" value="Genomic_DNA"/>
</dbReference>
<comment type="caution">
    <text evidence="2">The sequence shown here is derived from an EMBL/GenBank/DDBJ whole genome shotgun (WGS) entry which is preliminary data.</text>
</comment>
<accession>A0A7J7KGB2</accession>
<gene>
    <name evidence="2" type="ORF">EB796_003972</name>
</gene>
<dbReference type="AlphaFoldDB" id="A0A7J7KGB2"/>
<feature type="transmembrane region" description="Helical" evidence="1">
    <location>
        <begin position="7"/>
        <end position="30"/>
    </location>
</feature>
<evidence type="ECO:0000313" key="2">
    <source>
        <dbReference type="EMBL" id="KAF6037710.1"/>
    </source>
</evidence>
<name>A0A7J7KGB2_BUGNE</name>
<keyword evidence="3" id="KW-1185">Reference proteome</keyword>
<protein>
    <submittedName>
        <fullName evidence="2">Uncharacterized protein</fullName>
    </submittedName>
</protein>